<proteinExistence type="predicted"/>
<feature type="compositionally biased region" description="Pro residues" evidence="1">
    <location>
        <begin position="1"/>
        <end position="11"/>
    </location>
</feature>
<name>A0A0C9XHW2_9AGAM</name>
<feature type="region of interest" description="Disordered" evidence="1">
    <location>
        <begin position="207"/>
        <end position="234"/>
    </location>
</feature>
<protein>
    <submittedName>
        <fullName evidence="2">Uncharacterized protein</fullName>
    </submittedName>
</protein>
<dbReference type="EMBL" id="KN834142">
    <property type="protein sequence ID" value="KIK11905.1"/>
    <property type="molecule type" value="Genomic_DNA"/>
</dbReference>
<reference evidence="3" key="2">
    <citation type="submission" date="2015-01" db="EMBL/GenBank/DDBJ databases">
        <title>Evolutionary Origins and Diversification of the Mycorrhizal Mutualists.</title>
        <authorList>
            <consortium name="DOE Joint Genome Institute"/>
            <consortium name="Mycorrhizal Genomics Consortium"/>
            <person name="Kohler A."/>
            <person name="Kuo A."/>
            <person name="Nagy L.G."/>
            <person name="Floudas D."/>
            <person name="Copeland A."/>
            <person name="Barry K.W."/>
            <person name="Cichocki N."/>
            <person name="Veneault-Fourrey C."/>
            <person name="LaButti K."/>
            <person name="Lindquist E.A."/>
            <person name="Lipzen A."/>
            <person name="Lundell T."/>
            <person name="Morin E."/>
            <person name="Murat C."/>
            <person name="Riley R."/>
            <person name="Ohm R."/>
            <person name="Sun H."/>
            <person name="Tunlid A."/>
            <person name="Henrissat B."/>
            <person name="Grigoriev I.V."/>
            <person name="Hibbett D.S."/>
            <person name="Martin F."/>
        </authorList>
    </citation>
    <scope>NUCLEOTIDE SEQUENCE [LARGE SCALE GENOMIC DNA]</scope>
    <source>
        <strain evidence="3">441</strain>
    </source>
</reference>
<feature type="region of interest" description="Disordered" evidence="1">
    <location>
        <begin position="1"/>
        <end position="27"/>
    </location>
</feature>
<dbReference type="HOGENOM" id="CLU_043851_0_0_1"/>
<dbReference type="OrthoDB" id="2688668at2759"/>
<organism evidence="2 3">
    <name type="scientific">Pisolithus microcarpus 441</name>
    <dbReference type="NCBI Taxonomy" id="765257"/>
    <lineage>
        <taxon>Eukaryota</taxon>
        <taxon>Fungi</taxon>
        <taxon>Dikarya</taxon>
        <taxon>Basidiomycota</taxon>
        <taxon>Agaricomycotina</taxon>
        <taxon>Agaricomycetes</taxon>
        <taxon>Agaricomycetidae</taxon>
        <taxon>Boletales</taxon>
        <taxon>Sclerodermatineae</taxon>
        <taxon>Pisolithaceae</taxon>
        <taxon>Pisolithus</taxon>
    </lineage>
</organism>
<keyword evidence="3" id="KW-1185">Reference proteome</keyword>
<dbReference type="Proteomes" id="UP000054018">
    <property type="component" value="Unassembled WGS sequence"/>
</dbReference>
<gene>
    <name evidence="2" type="ORF">PISMIDRAFT_19144</name>
</gene>
<evidence type="ECO:0000313" key="3">
    <source>
        <dbReference type="Proteomes" id="UP000054018"/>
    </source>
</evidence>
<evidence type="ECO:0000256" key="1">
    <source>
        <dbReference type="SAM" id="MobiDB-lite"/>
    </source>
</evidence>
<accession>A0A0C9XHW2</accession>
<evidence type="ECO:0000313" key="2">
    <source>
        <dbReference type="EMBL" id="KIK11905.1"/>
    </source>
</evidence>
<dbReference type="AlphaFoldDB" id="A0A0C9XHW2"/>
<sequence>MPLDPIPPPSPHGKVSPPKHQCSPDSPCPVQLSEVGRQFHQFQKGTSKARFALPALLKFMTSYFASHPPAWTWTVWGGPNKGKSYQVPTTPIVCEGDAPRAVQWIVAVFHLFKAHPNPLTVDPETGRVKPAWLKLYQNNLYIHLHSQLRSHFPPPKPAPPGPKAVSSHPKPASLIASEVEWLWAELTTLKEKFYKYIASHKACCTHSDSSSSSDSSEEQASDGNQTPQPPPSPLFWLVVQQPESTTVPDDNPPSWLTTTLSCLNLPQQFSEALHTPDPGILELPPCGMEAVIKLHFHNSPPFCLAVCMDRSLHVVATLGIAQGDLATFIKLPPDPSVPTACS</sequence>
<reference evidence="2 3" key="1">
    <citation type="submission" date="2014-04" db="EMBL/GenBank/DDBJ databases">
        <authorList>
            <consortium name="DOE Joint Genome Institute"/>
            <person name="Kuo A."/>
            <person name="Kohler A."/>
            <person name="Costa M.D."/>
            <person name="Nagy L.G."/>
            <person name="Floudas D."/>
            <person name="Copeland A."/>
            <person name="Barry K.W."/>
            <person name="Cichocki N."/>
            <person name="Veneault-Fourrey C."/>
            <person name="LaButti K."/>
            <person name="Lindquist E.A."/>
            <person name="Lipzen A."/>
            <person name="Lundell T."/>
            <person name="Morin E."/>
            <person name="Murat C."/>
            <person name="Sun H."/>
            <person name="Tunlid A."/>
            <person name="Henrissat B."/>
            <person name="Grigoriev I.V."/>
            <person name="Hibbett D.S."/>
            <person name="Martin F."/>
            <person name="Nordberg H.P."/>
            <person name="Cantor M.N."/>
            <person name="Hua S.X."/>
        </authorList>
    </citation>
    <scope>NUCLEOTIDE SEQUENCE [LARGE SCALE GENOMIC DNA]</scope>
    <source>
        <strain evidence="2 3">441</strain>
    </source>
</reference>